<accession>A0A1M2W212</accession>
<dbReference type="AlphaFoldDB" id="A0A1M2W212"/>
<dbReference type="Gene3D" id="3.20.20.80">
    <property type="entry name" value="Glycosidases"/>
    <property type="match status" value="1"/>
</dbReference>
<dbReference type="GO" id="GO:0051118">
    <property type="term" value="F:glucan endo-1,3-alpha-glucosidase activity"/>
    <property type="evidence" value="ECO:0007669"/>
    <property type="project" value="InterPro"/>
</dbReference>
<dbReference type="OrthoDB" id="3257981at2759"/>
<sequence length="429" mass="46051">MVFEKIVLRYMGTSLGDASEAIKDVQDAKQMGLDAFALNVQDATAPFATNAIQLLFSAAESNGFKLFFSFDMTTLNDPSTFIPLLLQYQNSSAYYLHENRPFVSTFDGGNVAFGQSTPNQGWQTQFIDVLANSGVKPFFVPDFDDFNNQLGGTYDAQFFQDFPVVDGVFSWESAWPEVAEGHVNVSSAKDQTGLTNAHAAGKVYMMPLSSFQFKHIDANQNFYRLGGLNLAQRIGQVLELQPDFVEIITWNDSGESHFIGNIFPEPIAGSPAIQAYADGFNHTAWQNVLAPFIVAYKNGATSSADVTSFGAFAGAFWYRPLLLTAQCASDPLGKPDGAQNAMDELSYAVLLPADSTGVTVRVSSGGSVVATFPTTPGLNANTVPIQLGAQRVELVGADGSVIGAGDGTKDVVGETDGVCNFNYEVADIS</sequence>
<dbReference type="EMBL" id="MNAD01000354">
    <property type="protein sequence ID" value="OJT13901.1"/>
    <property type="molecule type" value="Genomic_DNA"/>
</dbReference>
<reference evidence="1 2" key="1">
    <citation type="submission" date="2016-10" db="EMBL/GenBank/DDBJ databases">
        <title>Genome sequence of the basidiomycete white-rot fungus Trametes pubescens.</title>
        <authorList>
            <person name="Makela M.R."/>
            <person name="Granchi Z."/>
            <person name="Peng M."/>
            <person name="De Vries R.P."/>
            <person name="Grigoriev I."/>
            <person name="Riley R."/>
            <person name="Hilden K."/>
        </authorList>
    </citation>
    <scope>NUCLEOTIDE SEQUENCE [LARGE SCALE GENOMIC DNA]</scope>
    <source>
        <strain evidence="1 2">FBCC735</strain>
    </source>
</reference>
<dbReference type="CDD" id="cd11577">
    <property type="entry name" value="GH71"/>
    <property type="match status" value="1"/>
</dbReference>
<comment type="caution">
    <text evidence="1">The sequence shown here is derived from an EMBL/GenBank/DDBJ whole genome shotgun (WGS) entry which is preliminary data.</text>
</comment>
<name>A0A1M2W212_TRAPU</name>
<organism evidence="1 2">
    <name type="scientific">Trametes pubescens</name>
    <name type="common">White-rot fungus</name>
    <dbReference type="NCBI Taxonomy" id="154538"/>
    <lineage>
        <taxon>Eukaryota</taxon>
        <taxon>Fungi</taxon>
        <taxon>Dikarya</taxon>
        <taxon>Basidiomycota</taxon>
        <taxon>Agaricomycotina</taxon>
        <taxon>Agaricomycetes</taxon>
        <taxon>Polyporales</taxon>
        <taxon>Polyporaceae</taxon>
        <taxon>Trametes</taxon>
    </lineage>
</organism>
<dbReference type="InterPro" id="IPR005197">
    <property type="entry name" value="Glyco_hydro_71"/>
</dbReference>
<dbReference type="Proteomes" id="UP000184267">
    <property type="component" value="Unassembled WGS sequence"/>
</dbReference>
<dbReference type="Pfam" id="PF03659">
    <property type="entry name" value="Glyco_hydro_71"/>
    <property type="match status" value="1"/>
</dbReference>
<evidence type="ECO:0000313" key="1">
    <source>
        <dbReference type="EMBL" id="OJT13901.1"/>
    </source>
</evidence>
<protein>
    <submittedName>
        <fullName evidence="1">Glucan endo-1,3-alpha-glucosidase agn1</fullName>
    </submittedName>
</protein>
<gene>
    <name evidence="1" type="ORF">TRAPUB_9570</name>
</gene>
<proteinExistence type="predicted"/>
<keyword evidence="2" id="KW-1185">Reference proteome</keyword>
<dbReference type="OMA" id="NWNYEVV"/>
<dbReference type="STRING" id="154538.A0A1M2W212"/>
<evidence type="ECO:0000313" key="2">
    <source>
        <dbReference type="Proteomes" id="UP000184267"/>
    </source>
</evidence>